<dbReference type="SUPFAM" id="SSF49879">
    <property type="entry name" value="SMAD/FHA domain"/>
    <property type="match status" value="1"/>
</dbReference>
<gene>
    <name evidence="4" type="ORF">P168DRAFT_107729</name>
</gene>
<dbReference type="PROSITE" id="PS50006">
    <property type="entry name" value="FHA_DOMAIN"/>
    <property type="match status" value="1"/>
</dbReference>
<dbReference type="InterPro" id="IPR051176">
    <property type="entry name" value="Cent_Immune-Sig_Mod"/>
</dbReference>
<accession>A0A2I1D8T4</accession>
<dbReference type="RefSeq" id="XP_024694871.1">
    <property type="nucleotide sequence ID" value="XM_024832541.1"/>
</dbReference>
<evidence type="ECO:0000313" key="5">
    <source>
        <dbReference type="Proteomes" id="UP000234254"/>
    </source>
</evidence>
<dbReference type="Pfam" id="PF00498">
    <property type="entry name" value="FHA"/>
    <property type="match status" value="1"/>
</dbReference>
<dbReference type="SMART" id="SM00240">
    <property type="entry name" value="FHA"/>
    <property type="match status" value="1"/>
</dbReference>
<dbReference type="PANTHER" id="PTHR15715">
    <property type="entry name" value="CENTROSOMAL PROTEIN OF 170 KDA"/>
    <property type="match status" value="1"/>
</dbReference>
<evidence type="ECO:0000259" key="3">
    <source>
        <dbReference type="PROSITE" id="PS50006"/>
    </source>
</evidence>
<dbReference type="PANTHER" id="PTHR15715:SF37">
    <property type="entry name" value="LD47843P"/>
    <property type="match status" value="1"/>
</dbReference>
<keyword evidence="5" id="KW-1185">Reference proteome</keyword>
<feature type="compositionally biased region" description="Polar residues" evidence="1">
    <location>
        <begin position="218"/>
        <end position="229"/>
    </location>
</feature>
<evidence type="ECO:0000256" key="1">
    <source>
        <dbReference type="SAM" id="MobiDB-lite"/>
    </source>
</evidence>
<dbReference type="InterPro" id="IPR008984">
    <property type="entry name" value="SMAD_FHA_dom_sf"/>
</dbReference>
<dbReference type="GeneID" id="36540062"/>
<dbReference type="VEuPathDB" id="FungiDB:P168DRAFT_107729"/>
<feature type="region of interest" description="Disordered" evidence="1">
    <location>
        <begin position="489"/>
        <end position="529"/>
    </location>
</feature>
<feature type="region of interest" description="Disordered" evidence="1">
    <location>
        <begin position="620"/>
        <end position="657"/>
    </location>
</feature>
<feature type="compositionally biased region" description="Basic and acidic residues" evidence="1">
    <location>
        <begin position="489"/>
        <end position="502"/>
    </location>
</feature>
<sequence>MEIPTNKAVMKLYSSGINDTYPCRYLTFTAFSPEFVVGRASNRQTKNLTPALDNAFYESRVMSRNHATLWAGLDEKKIYIRDGGSMHGTWLNGEKVPGDKDTAIHDGDLVTFGAQVIRGTETFSPLKIRCECDWLGPGLVSCNLSGLEASDMMSRDSTFQRRQSDNTFVVPDDDDDNEFQTTHPNGSAFSPIDANSEAGDSESSGSGGLSPHELESLVTSPWKNDSSSIVIGDNDEATKGDAPTNGQPPHMDGAGIGNSELSPIDLDGDRPLATPRMTPPSVVIKDGEPVGLLTHQFGDFMDQGSVVFDSDAESSESRSDLGEEVEDYSDDDSISESSSGSEAEESKMDHEPAKASSPQPRVWYPPLVGNPWRYEGKAHGVNPASIDNHGQTMPAVKLNPIIGGFESSNTTGVPSGCKLAPFQPRLGHCFTNFAVSSAPEDWSSQEDPRQPPAHGVTSLSPVRNLPLYHDGPFVNAHVPNLEDVTGSDARESALNRNDDAPPHGETNVDMTDVREKNSSARATNNTRVSISDIIEASSAAQDTTQNPPRKRKALDMEIDSLVCDMATGKHRASSTGPSLCAERPGTSTNDDSYLPDAQPQEGVPHLETRSEIIDGLASLNGTQTTNSVSSPIPAPVSGPDRERPSKRPRTSPQTIRSHAASAAVGAIVGAVGMVAALAALPADYFQ</sequence>
<evidence type="ECO:0000313" key="4">
    <source>
        <dbReference type="EMBL" id="PKY06277.1"/>
    </source>
</evidence>
<comment type="caution">
    <text evidence="4">The sequence shown here is derived from an EMBL/GenBank/DDBJ whole genome shotgun (WGS) entry which is preliminary data.</text>
</comment>
<reference evidence="4" key="1">
    <citation type="submission" date="2016-12" db="EMBL/GenBank/DDBJ databases">
        <title>The genomes of Aspergillus section Nigri reveals drivers in fungal speciation.</title>
        <authorList>
            <consortium name="DOE Joint Genome Institute"/>
            <person name="Vesth T.C."/>
            <person name="Nybo J."/>
            <person name="Theobald S."/>
            <person name="Brandl J."/>
            <person name="Frisvad J.C."/>
            <person name="Nielsen K.F."/>
            <person name="Lyhne E.K."/>
            <person name="Kogle M.E."/>
            <person name="Kuo A."/>
            <person name="Riley R."/>
            <person name="Clum A."/>
            <person name="Nolan M."/>
            <person name="Lipzen A."/>
            <person name="Salamov A."/>
            <person name="Henrissat B."/>
            <person name="Wiebenga A."/>
            <person name="De vries R.P."/>
            <person name="Grigoriev I.V."/>
            <person name="Mortensen U.H."/>
            <person name="Andersen M.R."/>
            <person name="Baker S.E."/>
        </authorList>
    </citation>
    <scope>NUCLEOTIDE SEQUENCE</scope>
    <source>
        <strain evidence="4">IBT 28561</strain>
    </source>
</reference>
<keyword evidence="2" id="KW-1133">Transmembrane helix</keyword>
<feature type="compositionally biased region" description="Polar residues" evidence="1">
    <location>
        <begin position="620"/>
        <end position="630"/>
    </location>
</feature>
<dbReference type="OrthoDB" id="4096268at2759"/>
<name>A0A2I1D8T4_ASPC2</name>
<evidence type="ECO:0000256" key="2">
    <source>
        <dbReference type="SAM" id="Phobius"/>
    </source>
</evidence>
<dbReference type="Gene3D" id="2.60.200.20">
    <property type="match status" value="1"/>
</dbReference>
<protein>
    <recommendedName>
        <fullName evidence="3">FHA domain-containing protein</fullName>
    </recommendedName>
</protein>
<feature type="region of interest" description="Disordered" evidence="1">
    <location>
        <begin position="310"/>
        <end position="362"/>
    </location>
</feature>
<feature type="region of interest" description="Disordered" evidence="1">
    <location>
        <begin position="439"/>
        <end position="462"/>
    </location>
</feature>
<dbReference type="EMBL" id="MSFM01000003">
    <property type="protein sequence ID" value="PKY06277.1"/>
    <property type="molecule type" value="Genomic_DNA"/>
</dbReference>
<feature type="transmembrane region" description="Helical" evidence="2">
    <location>
        <begin position="659"/>
        <end position="680"/>
    </location>
</feature>
<dbReference type="GO" id="GO:0005737">
    <property type="term" value="C:cytoplasm"/>
    <property type="evidence" value="ECO:0007669"/>
    <property type="project" value="TreeGrafter"/>
</dbReference>
<feature type="compositionally biased region" description="Polar residues" evidence="1">
    <location>
        <begin position="179"/>
        <end position="188"/>
    </location>
</feature>
<dbReference type="Proteomes" id="UP000234254">
    <property type="component" value="Unassembled WGS sequence"/>
</dbReference>
<dbReference type="InterPro" id="IPR000253">
    <property type="entry name" value="FHA_dom"/>
</dbReference>
<feature type="compositionally biased region" description="Acidic residues" evidence="1">
    <location>
        <begin position="322"/>
        <end position="334"/>
    </location>
</feature>
<organism evidence="4 5">
    <name type="scientific">Aspergillus campestris (strain IBT 28561)</name>
    <dbReference type="NCBI Taxonomy" id="1392248"/>
    <lineage>
        <taxon>Eukaryota</taxon>
        <taxon>Fungi</taxon>
        <taxon>Dikarya</taxon>
        <taxon>Ascomycota</taxon>
        <taxon>Pezizomycotina</taxon>
        <taxon>Eurotiomycetes</taxon>
        <taxon>Eurotiomycetidae</taxon>
        <taxon>Eurotiales</taxon>
        <taxon>Aspergillaceae</taxon>
        <taxon>Aspergillus</taxon>
        <taxon>Aspergillus subgen. Circumdati</taxon>
    </lineage>
</organism>
<feature type="compositionally biased region" description="Basic and acidic residues" evidence="1">
    <location>
        <begin position="344"/>
        <end position="353"/>
    </location>
</feature>
<feature type="region of interest" description="Disordered" evidence="1">
    <location>
        <begin position="154"/>
        <end position="285"/>
    </location>
</feature>
<feature type="region of interest" description="Disordered" evidence="1">
    <location>
        <begin position="568"/>
        <end position="603"/>
    </location>
</feature>
<proteinExistence type="predicted"/>
<keyword evidence="2" id="KW-0812">Transmembrane</keyword>
<feature type="compositionally biased region" description="Polar residues" evidence="1">
    <location>
        <begin position="519"/>
        <end position="528"/>
    </location>
</feature>
<dbReference type="AlphaFoldDB" id="A0A2I1D8T4"/>
<keyword evidence="2" id="KW-0472">Membrane</keyword>
<feature type="domain" description="FHA" evidence="3">
    <location>
        <begin position="35"/>
        <end position="96"/>
    </location>
</feature>